<dbReference type="Proteomes" id="UP000033649">
    <property type="component" value="Unassembled WGS sequence"/>
</dbReference>
<evidence type="ECO:0000313" key="2">
    <source>
        <dbReference type="EMBL" id="KKB07491.1"/>
    </source>
</evidence>
<evidence type="ECO:0008006" key="4">
    <source>
        <dbReference type="Google" id="ProtNLM"/>
    </source>
</evidence>
<dbReference type="InterPro" id="IPR029058">
    <property type="entry name" value="AB_hydrolase_fold"/>
</dbReference>
<evidence type="ECO:0000313" key="3">
    <source>
        <dbReference type="Proteomes" id="UP000033649"/>
    </source>
</evidence>
<comment type="caution">
    <text evidence="2">The sequence shown here is derived from an EMBL/GenBank/DDBJ whole genome shotgun (WGS) entry which is preliminary data.</text>
</comment>
<keyword evidence="1" id="KW-1133">Transmembrane helix</keyword>
<dbReference type="PANTHER" id="PTHR12277:SF81">
    <property type="entry name" value="PROTEIN ABHD13"/>
    <property type="match status" value="1"/>
</dbReference>
<organism evidence="2 3">
    <name type="scientific">Devosia chinhatensis</name>
    <dbReference type="NCBI Taxonomy" id="429727"/>
    <lineage>
        <taxon>Bacteria</taxon>
        <taxon>Pseudomonadati</taxon>
        <taxon>Pseudomonadota</taxon>
        <taxon>Alphaproteobacteria</taxon>
        <taxon>Hyphomicrobiales</taxon>
        <taxon>Devosiaceae</taxon>
        <taxon>Devosia</taxon>
    </lineage>
</organism>
<dbReference type="PANTHER" id="PTHR12277">
    <property type="entry name" value="ALPHA/BETA HYDROLASE DOMAIN-CONTAINING PROTEIN"/>
    <property type="match status" value="1"/>
</dbReference>
<feature type="transmembrane region" description="Helical" evidence="1">
    <location>
        <begin position="20"/>
        <end position="39"/>
    </location>
</feature>
<keyword evidence="1" id="KW-0812">Transmembrane</keyword>
<dbReference type="EMBL" id="JZEY01000061">
    <property type="protein sequence ID" value="KKB07491.1"/>
    <property type="molecule type" value="Genomic_DNA"/>
</dbReference>
<name>A0A0F5FF47_9HYPH</name>
<proteinExistence type="predicted"/>
<keyword evidence="3" id="KW-1185">Reference proteome</keyword>
<dbReference type="Gene3D" id="3.40.50.1820">
    <property type="entry name" value="alpha/beta hydrolase"/>
    <property type="match status" value="1"/>
</dbReference>
<sequence>MWSARRISRFAVTLLRRILIAVLVLVALGYGGVVGYMYFNQRALQYAATGPVIPLAETRLTAAKDIALPSGDGTINGWYQEPRSGMPVIIYYKGNSKSFSEEHERYETFVAEGYGFLAFDYRGFPASPGTISQDNILTDSLTAFDWAAEQGAPLLIWGRSLGSGPATFVGSQRDAQALLLETPFLSAVTVAGERYPYLPVTLVMQDQFPNNDWIRSVEEPVLVAHGTADTTIEVTNGERLYALAPNPDTVWIVPGAGHSDLWAAGIWDQAKPFFERALSR</sequence>
<dbReference type="AlphaFoldDB" id="A0A0F5FF47"/>
<accession>A0A0F5FF47</accession>
<dbReference type="STRING" id="429727.VE26_12100"/>
<gene>
    <name evidence="2" type="ORF">VE26_12100</name>
</gene>
<dbReference type="PATRIC" id="fig|429727.3.peg.2491"/>
<protein>
    <recommendedName>
        <fullName evidence="4">Serine aminopeptidase S33 domain-containing protein</fullName>
    </recommendedName>
</protein>
<dbReference type="SUPFAM" id="SSF53474">
    <property type="entry name" value="alpha/beta-Hydrolases"/>
    <property type="match status" value="1"/>
</dbReference>
<reference evidence="2 3" key="1">
    <citation type="submission" date="2015-03" db="EMBL/GenBank/DDBJ databases">
        <authorList>
            <person name="Hassan Y."/>
            <person name="Lepp D."/>
            <person name="Li X.-Z."/>
            <person name="Zhou T."/>
        </authorList>
    </citation>
    <scope>NUCLEOTIDE SEQUENCE [LARGE SCALE GENOMIC DNA]</scope>
    <source>
        <strain evidence="2 3">IPL18</strain>
    </source>
</reference>
<keyword evidence="1" id="KW-0472">Membrane</keyword>
<evidence type="ECO:0000256" key="1">
    <source>
        <dbReference type="SAM" id="Phobius"/>
    </source>
</evidence>